<evidence type="ECO:0000256" key="24">
    <source>
        <dbReference type="SAM" id="SignalP"/>
    </source>
</evidence>
<gene>
    <name evidence="26" type="primary">LOC110705041</name>
</gene>
<dbReference type="InterPro" id="IPR001245">
    <property type="entry name" value="Ser-Thr/Tyr_kinase_cat_dom"/>
</dbReference>
<feature type="binding site" evidence="22">
    <location>
        <position position="738"/>
    </location>
    <ligand>
        <name>ATP</name>
        <dbReference type="ChEBI" id="CHEBI:30616"/>
    </ligand>
</feature>
<keyword evidence="9" id="KW-0808">Transferase</keyword>
<dbReference type="OMA" id="NIIWRIN"/>
<dbReference type="GO" id="GO:0004674">
    <property type="term" value="F:protein serine/threonine kinase activity"/>
    <property type="evidence" value="ECO:0007669"/>
    <property type="project" value="UniProtKB-KW"/>
</dbReference>
<dbReference type="InterPro" id="IPR003591">
    <property type="entry name" value="Leu-rich_rpt_typical-subtyp"/>
</dbReference>
<dbReference type="FunFam" id="1.10.510.10:FF:000358">
    <property type="entry name" value="Putative leucine-rich repeat receptor-like serine/threonine-protein kinase"/>
    <property type="match status" value="1"/>
</dbReference>
<dbReference type="SUPFAM" id="SSF56112">
    <property type="entry name" value="Protein kinase-like (PK-like)"/>
    <property type="match status" value="1"/>
</dbReference>
<evidence type="ECO:0000259" key="25">
    <source>
        <dbReference type="PROSITE" id="PS50011"/>
    </source>
</evidence>
<feature type="signal peptide" evidence="24">
    <location>
        <begin position="1"/>
        <end position="31"/>
    </location>
</feature>
<dbReference type="InterPro" id="IPR032675">
    <property type="entry name" value="LRR_dom_sf"/>
</dbReference>
<dbReference type="EnsemblPlants" id="AUR62016691-RA">
    <property type="protein sequence ID" value="AUR62016691-RA:cds"/>
    <property type="gene ID" value="AUR62016691"/>
</dbReference>
<keyword evidence="27" id="KW-1185">Reference proteome</keyword>
<dbReference type="Gene3D" id="1.10.510.10">
    <property type="entry name" value="Transferase(Phosphotransferase) domain 1"/>
    <property type="match status" value="1"/>
</dbReference>
<keyword evidence="18" id="KW-0675">Receptor</keyword>
<dbReference type="InterPro" id="IPR050647">
    <property type="entry name" value="Plant_LRR-RLKs"/>
</dbReference>
<evidence type="ECO:0000256" key="21">
    <source>
        <dbReference type="ARBA" id="ARBA00048679"/>
    </source>
</evidence>
<dbReference type="Gene3D" id="3.30.200.20">
    <property type="entry name" value="Phosphorylase Kinase, domain 1"/>
    <property type="match status" value="1"/>
</dbReference>
<dbReference type="PROSITE" id="PS50011">
    <property type="entry name" value="PROTEIN_KINASE_DOM"/>
    <property type="match status" value="1"/>
</dbReference>
<comment type="catalytic activity">
    <reaction evidence="20">
        <text>L-threonyl-[protein] + ATP = O-phospho-L-threonyl-[protein] + ADP + H(+)</text>
        <dbReference type="Rhea" id="RHEA:46608"/>
        <dbReference type="Rhea" id="RHEA-COMP:11060"/>
        <dbReference type="Rhea" id="RHEA-COMP:11605"/>
        <dbReference type="ChEBI" id="CHEBI:15378"/>
        <dbReference type="ChEBI" id="CHEBI:30013"/>
        <dbReference type="ChEBI" id="CHEBI:30616"/>
        <dbReference type="ChEBI" id="CHEBI:61977"/>
        <dbReference type="ChEBI" id="CHEBI:456216"/>
        <dbReference type="EC" id="2.7.11.1"/>
    </reaction>
</comment>
<evidence type="ECO:0000256" key="23">
    <source>
        <dbReference type="SAM" id="Phobius"/>
    </source>
</evidence>
<dbReference type="FunFam" id="3.80.10.10:FF:000041">
    <property type="entry name" value="LRR receptor-like serine/threonine-protein kinase ERECTA"/>
    <property type="match status" value="1"/>
</dbReference>
<protein>
    <recommendedName>
        <fullName evidence="4">non-specific serine/threonine protein kinase</fullName>
        <ecNumber evidence="4">2.7.11.1</ecNumber>
    </recommendedName>
</protein>
<comment type="similarity">
    <text evidence="3">Belongs to the RLP family.</text>
</comment>
<evidence type="ECO:0000256" key="9">
    <source>
        <dbReference type="ARBA" id="ARBA00022679"/>
    </source>
</evidence>
<evidence type="ECO:0000313" key="27">
    <source>
        <dbReference type="Proteomes" id="UP000596660"/>
    </source>
</evidence>
<accession>A0A803LP12</accession>
<evidence type="ECO:0000256" key="4">
    <source>
        <dbReference type="ARBA" id="ARBA00012513"/>
    </source>
</evidence>
<organism evidence="26 27">
    <name type="scientific">Chenopodium quinoa</name>
    <name type="common">Quinoa</name>
    <dbReference type="NCBI Taxonomy" id="63459"/>
    <lineage>
        <taxon>Eukaryota</taxon>
        <taxon>Viridiplantae</taxon>
        <taxon>Streptophyta</taxon>
        <taxon>Embryophyta</taxon>
        <taxon>Tracheophyta</taxon>
        <taxon>Spermatophyta</taxon>
        <taxon>Magnoliopsida</taxon>
        <taxon>eudicotyledons</taxon>
        <taxon>Gunneridae</taxon>
        <taxon>Pentapetalae</taxon>
        <taxon>Caryophyllales</taxon>
        <taxon>Chenopodiaceae</taxon>
        <taxon>Chenopodioideae</taxon>
        <taxon>Atripliceae</taxon>
        <taxon>Chenopodium</taxon>
    </lineage>
</organism>
<reference evidence="26" key="2">
    <citation type="submission" date="2021-03" db="UniProtKB">
        <authorList>
            <consortium name="EnsemblPlants"/>
        </authorList>
    </citation>
    <scope>IDENTIFICATION</scope>
</reference>
<keyword evidence="12" id="KW-0677">Repeat</keyword>
<dbReference type="InterPro" id="IPR000719">
    <property type="entry name" value="Prot_kinase_dom"/>
</dbReference>
<dbReference type="InterPro" id="IPR017441">
    <property type="entry name" value="Protein_kinase_ATP_BS"/>
</dbReference>
<keyword evidence="13 22" id="KW-0547">Nucleotide-binding</keyword>
<name>A0A803LP12_CHEQI</name>
<evidence type="ECO:0000256" key="3">
    <source>
        <dbReference type="ARBA" id="ARBA00009592"/>
    </source>
</evidence>
<dbReference type="Gramene" id="AUR62016691-RA">
    <property type="protein sequence ID" value="AUR62016691-RA:cds"/>
    <property type="gene ID" value="AUR62016691"/>
</dbReference>
<dbReference type="EC" id="2.7.11.1" evidence="4"/>
<keyword evidence="16 23" id="KW-1133">Transmembrane helix</keyword>
<sequence length="1033" mass="114475">MSCASSLFLQFILVTTMFCCHKFIIVDVVAGNDDMDKQALLEIKAKISDDPLGVLSSWNASLHFCKWHGVTCGRRHRRVTTLDLSNSKLTGILSPYLGNLSFLRELYLQDNSFGGTIPQEINGLYRLQILWLFNNSIGGEISSNISSCYRLIDISLDNNRLVGAIPPELGSLSQLQYLDLARNNLIGEIPSSLGNLSYLVELHMGSNALAGKIPNQLGKLRYLEVLILDNNNLFGEIPPSIFNLSSLIKLSLAQNDFIGNLPSYMGNTLPYLRWFSISNNRITGQIPTSISNASDLEVLSLSKNNLQGQVPSLHKLSWLNYLNLYTNSLGYNQPEDLNFISSLINATNLEWLQIKDNNFGGVFPKIICNFSNLTYLTLSHNKLDGEIPSCIGNLAKLHFFSAGNNTFTGTIPRGIGNLQNLTYLYLKGNHLSGVIPSSIGNLTKLSTLTLSNNKLEGQIPPNLENCRSLLSLDLSDNKLNGTIPSQLFSLSTMSILLNLSGNHLTGSLPVEVGQLKTLNSLDVSRNMLSDNIPRSLTSCVSLEILYMQENNFNGTIPDTLQTLKGLRWLDLSHNNLSGEIPKTLTSLQLQSLNLSHNNFEGEVPIEGVFKNATGILINGNNRLCGGIPELQLPHCSLSRNTKQRRLEHRKKLIIGVICGLFGLILLVALLVSLYSLWKKKETKVSTNSDDCENFPNLSYQTLRKATNEFSAENLIGSGAFGVVYKGTLQESGSIVAIKIFKLDYRGASKSFMAECKVLRSIRHRNLVKVVTTCSSVDHQGTDFKALVYEYMSNGSLDDWLHPAEEINRPVEGIEHTLRKLNLYQRLDIAIDVAFALDYLHNHCGISLVHCDLKPSNVLLDGEMVAHVGDFGLAKFLSKGINNSNENEFSSMGVRGTIGYTPPEYGLGNEVSTNGDVYSFGILLLELITGKRPTNDMFKGGVSLHYFVKESLPGHVIEILDRVLLEDIYDQEIDSSFMLETLSSILKVALSCSTEAPQERMDMTDVVAKLLSIRKKLLEYSLRQRRRFQAGSKV</sequence>
<dbReference type="Proteomes" id="UP000596660">
    <property type="component" value="Unplaced"/>
</dbReference>
<dbReference type="SMART" id="SM00369">
    <property type="entry name" value="LRR_TYP"/>
    <property type="match status" value="10"/>
</dbReference>
<keyword evidence="5" id="KW-1003">Cell membrane</keyword>
<evidence type="ECO:0000256" key="19">
    <source>
        <dbReference type="ARBA" id="ARBA00023180"/>
    </source>
</evidence>
<dbReference type="PROSITE" id="PS00107">
    <property type="entry name" value="PROTEIN_KINASE_ATP"/>
    <property type="match status" value="1"/>
</dbReference>
<dbReference type="PANTHER" id="PTHR48056">
    <property type="entry name" value="LRR RECEPTOR-LIKE SERINE/THREONINE-PROTEIN KINASE-RELATED"/>
    <property type="match status" value="1"/>
</dbReference>
<feature type="domain" description="Protein kinase" evidence="25">
    <location>
        <begin position="709"/>
        <end position="1017"/>
    </location>
</feature>
<keyword evidence="7" id="KW-0597">Phosphoprotein</keyword>
<dbReference type="InterPro" id="IPR011009">
    <property type="entry name" value="Kinase-like_dom_sf"/>
</dbReference>
<dbReference type="Gene3D" id="3.80.10.10">
    <property type="entry name" value="Ribonuclease Inhibitor"/>
    <property type="match status" value="4"/>
</dbReference>
<evidence type="ECO:0000256" key="2">
    <source>
        <dbReference type="ARBA" id="ARBA00008684"/>
    </source>
</evidence>
<dbReference type="FunFam" id="3.80.10.10:FF:000288">
    <property type="entry name" value="LRR receptor-like serine/threonine-protein kinase EFR"/>
    <property type="match status" value="1"/>
</dbReference>
<dbReference type="Pfam" id="PF08263">
    <property type="entry name" value="LRRNT_2"/>
    <property type="match status" value="1"/>
</dbReference>
<evidence type="ECO:0000256" key="15">
    <source>
        <dbReference type="ARBA" id="ARBA00022840"/>
    </source>
</evidence>
<dbReference type="AlphaFoldDB" id="A0A803LP12"/>
<dbReference type="Pfam" id="PF07714">
    <property type="entry name" value="PK_Tyr_Ser-Thr"/>
    <property type="match status" value="1"/>
</dbReference>
<dbReference type="PANTHER" id="PTHR48056:SF89">
    <property type="entry name" value="OS06G0585982 PROTEIN"/>
    <property type="match status" value="1"/>
</dbReference>
<dbReference type="InterPro" id="IPR001611">
    <property type="entry name" value="Leu-rich_rpt"/>
</dbReference>
<dbReference type="Pfam" id="PF13855">
    <property type="entry name" value="LRR_8"/>
    <property type="match status" value="2"/>
</dbReference>
<evidence type="ECO:0000256" key="22">
    <source>
        <dbReference type="PROSITE-ProRule" id="PRU10141"/>
    </source>
</evidence>
<comment type="catalytic activity">
    <reaction evidence="21">
        <text>L-seryl-[protein] + ATP = O-phospho-L-seryl-[protein] + ADP + H(+)</text>
        <dbReference type="Rhea" id="RHEA:17989"/>
        <dbReference type="Rhea" id="RHEA-COMP:9863"/>
        <dbReference type="Rhea" id="RHEA-COMP:11604"/>
        <dbReference type="ChEBI" id="CHEBI:15378"/>
        <dbReference type="ChEBI" id="CHEBI:29999"/>
        <dbReference type="ChEBI" id="CHEBI:30616"/>
        <dbReference type="ChEBI" id="CHEBI:83421"/>
        <dbReference type="ChEBI" id="CHEBI:456216"/>
        <dbReference type="EC" id="2.7.11.1"/>
    </reaction>
</comment>
<evidence type="ECO:0000313" key="26">
    <source>
        <dbReference type="EnsemblPlants" id="AUR62016691-RA:cds"/>
    </source>
</evidence>
<evidence type="ECO:0000256" key="1">
    <source>
        <dbReference type="ARBA" id="ARBA00004251"/>
    </source>
</evidence>
<dbReference type="InterPro" id="IPR008271">
    <property type="entry name" value="Ser/Thr_kinase_AS"/>
</dbReference>
<keyword evidence="6" id="KW-0723">Serine/threonine-protein kinase</keyword>
<keyword evidence="10 23" id="KW-0812">Transmembrane</keyword>
<evidence type="ECO:0000256" key="14">
    <source>
        <dbReference type="ARBA" id="ARBA00022777"/>
    </source>
</evidence>
<keyword evidence="17 23" id="KW-0472">Membrane</keyword>
<evidence type="ECO:0000256" key="16">
    <source>
        <dbReference type="ARBA" id="ARBA00022989"/>
    </source>
</evidence>
<dbReference type="SMART" id="SM00365">
    <property type="entry name" value="LRR_SD22"/>
    <property type="match status" value="4"/>
</dbReference>
<dbReference type="GO" id="GO:0033612">
    <property type="term" value="F:receptor serine/threonine kinase binding"/>
    <property type="evidence" value="ECO:0007669"/>
    <property type="project" value="TreeGrafter"/>
</dbReference>
<dbReference type="InterPro" id="IPR013210">
    <property type="entry name" value="LRR_N_plant-typ"/>
</dbReference>
<proteinExistence type="inferred from homology"/>
<comment type="subcellular location">
    <subcellularLocation>
        <location evidence="1">Cell membrane</location>
        <topology evidence="1">Single-pass type I membrane protein</topology>
    </subcellularLocation>
</comment>
<evidence type="ECO:0000256" key="12">
    <source>
        <dbReference type="ARBA" id="ARBA00022737"/>
    </source>
</evidence>
<evidence type="ECO:0000256" key="20">
    <source>
        <dbReference type="ARBA" id="ARBA00047899"/>
    </source>
</evidence>
<dbReference type="PRINTS" id="PR00019">
    <property type="entry name" value="LEURICHRPT"/>
</dbReference>
<reference evidence="26" key="1">
    <citation type="journal article" date="2017" name="Nature">
        <title>The genome of Chenopodium quinoa.</title>
        <authorList>
            <person name="Jarvis D.E."/>
            <person name="Ho Y.S."/>
            <person name="Lightfoot D.J."/>
            <person name="Schmoeckel S.M."/>
            <person name="Li B."/>
            <person name="Borm T.J.A."/>
            <person name="Ohyanagi H."/>
            <person name="Mineta K."/>
            <person name="Michell C.T."/>
            <person name="Saber N."/>
            <person name="Kharbatia N.M."/>
            <person name="Rupper R.R."/>
            <person name="Sharp A.R."/>
            <person name="Dally N."/>
            <person name="Boughton B.A."/>
            <person name="Woo Y.H."/>
            <person name="Gao G."/>
            <person name="Schijlen E.G.W.M."/>
            <person name="Guo X."/>
            <person name="Momin A.A."/>
            <person name="Negrao S."/>
            <person name="Al-Babili S."/>
            <person name="Gehring C."/>
            <person name="Roessner U."/>
            <person name="Jung C."/>
            <person name="Murphy K."/>
            <person name="Arold S.T."/>
            <person name="Gojobori T."/>
            <person name="van der Linden C.G."/>
            <person name="van Loo E.N."/>
            <person name="Jellen E.N."/>
            <person name="Maughan P.J."/>
            <person name="Tester M."/>
        </authorList>
    </citation>
    <scope>NUCLEOTIDE SEQUENCE [LARGE SCALE GENOMIC DNA]</scope>
    <source>
        <strain evidence="26">cv. PI 614886</strain>
    </source>
</reference>
<dbReference type="PROSITE" id="PS51450">
    <property type="entry name" value="LRR"/>
    <property type="match status" value="1"/>
</dbReference>
<evidence type="ECO:0000256" key="5">
    <source>
        <dbReference type="ARBA" id="ARBA00022475"/>
    </source>
</evidence>
<keyword evidence="11 24" id="KW-0732">Signal</keyword>
<evidence type="ECO:0000256" key="6">
    <source>
        <dbReference type="ARBA" id="ARBA00022527"/>
    </source>
</evidence>
<dbReference type="GO" id="GO:0005886">
    <property type="term" value="C:plasma membrane"/>
    <property type="evidence" value="ECO:0007669"/>
    <property type="project" value="UniProtKB-SubCell"/>
</dbReference>
<evidence type="ECO:0000256" key="8">
    <source>
        <dbReference type="ARBA" id="ARBA00022614"/>
    </source>
</evidence>
<keyword evidence="8" id="KW-0433">Leucine-rich repeat</keyword>
<dbReference type="GO" id="GO:0005524">
    <property type="term" value="F:ATP binding"/>
    <property type="evidence" value="ECO:0007669"/>
    <property type="project" value="UniProtKB-UniRule"/>
</dbReference>
<evidence type="ECO:0000256" key="17">
    <source>
        <dbReference type="ARBA" id="ARBA00023136"/>
    </source>
</evidence>
<evidence type="ECO:0000256" key="11">
    <source>
        <dbReference type="ARBA" id="ARBA00022729"/>
    </source>
</evidence>
<dbReference type="FunFam" id="3.30.200.20:FF:000432">
    <property type="entry name" value="LRR receptor-like serine/threonine-protein kinase EFR"/>
    <property type="match status" value="1"/>
</dbReference>
<dbReference type="FunFam" id="3.80.10.10:FF:000275">
    <property type="entry name" value="Leucine-rich repeat receptor-like protein kinase"/>
    <property type="match status" value="1"/>
</dbReference>
<evidence type="ECO:0000256" key="13">
    <source>
        <dbReference type="ARBA" id="ARBA00022741"/>
    </source>
</evidence>
<keyword evidence="19" id="KW-0325">Glycoprotein</keyword>
<keyword evidence="14" id="KW-0418">Kinase</keyword>
<feature type="transmembrane region" description="Helical" evidence="23">
    <location>
        <begin position="652"/>
        <end position="677"/>
    </location>
</feature>
<dbReference type="PROSITE" id="PS00108">
    <property type="entry name" value="PROTEIN_KINASE_ST"/>
    <property type="match status" value="1"/>
</dbReference>
<evidence type="ECO:0000256" key="18">
    <source>
        <dbReference type="ARBA" id="ARBA00023170"/>
    </source>
</evidence>
<dbReference type="SMART" id="SM00220">
    <property type="entry name" value="S_TKc"/>
    <property type="match status" value="1"/>
</dbReference>
<evidence type="ECO:0000256" key="10">
    <source>
        <dbReference type="ARBA" id="ARBA00022692"/>
    </source>
</evidence>
<comment type="similarity">
    <text evidence="2">Belongs to the protein kinase superfamily. Ser/Thr protein kinase family.</text>
</comment>
<evidence type="ECO:0000256" key="7">
    <source>
        <dbReference type="ARBA" id="ARBA00022553"/>
    </source>
</evidence>
<dbReference type="Pfam" id="PF00560">
    <property type="entry name" value="LRR_1"/>
    <property type="match status" value="8"/>
</dbReference>
<feature type="chain" id="PRO_5031102576" description="non-specific serine/threonine protein kinase" evidence="24">
    <location>
        <begin position="32"/>
        <end position="1033"/>
    </location>
</feature>
<dbReference type="SUPFAM" id="SSF52058">
    <property type="entry name" value="L domain-like"/>
    <property type="match status" value="2"/>
</dbReference>
<keyword evidence="15 22" id="KW-0067">ATP-binding</keyword>